<comment type="similarity">
    <text evidence="2">Belongs to the V-ATPase 116 kDa subunit family.</text>
</comment>
<feature type="transmembrane region" description="Helical" evidence="9">
    <location>
        <begin position="485"/>
        <end position="504"/>
    </location>
</feature>
<proteinExistence type="inferred from homology"/>
<feature type="transmembrane region" description="Helical" evidence="9">
    <location>
        <begin position="369"/>
        <end position="390"/>
    </location>
</feature>
<dbReference type="STRING" id="883081.HMPREF9698_00224"/>
<evidence type="ECO:0000256" key="2">
    <source>
        <dbReference type="ARBA" id="ARBA00009904"/>
    </source>
</evidence>
<sequence length="648" mass="73420">MAISKMKKLTLLAEQENKDQLLQSIQQLQSVEVIPLPKVVEESIVDDFEVTSSRDEQSDNDQFFQDAEYALDYLSQFVPKPGLIASLKAKREVLTLKDLQDQVDLDEIQAIIDRVSEKEDQLNKVEEDLKALREEEAFFRRWKKLSHHPKELKEFDLLEVILGSVDEDYIKPFKEAVEDLDDTTWQEVYSSKESLGLYVITPKDQAKSVRSELAQSGFRELNYKYDKLPEEELKDNQDKRVQLVEERKAIKKDLRTWKDEKRSLELAIEFLYNKGQRIKAKDLVLNSQHLFLASGWIEADQVDLVTDQLNQDLEDNVAVIPEDVMEEEYDDVPVVLKNNGLVKPFEMLIEMFSYPKYGGLDPTPWIAPFYFIFFGMMSADAGYGLLLFLVTFAGLKIMDLGPDQEQNIRFFMYNTVATIILGLIFGSFFGFELPFQVLNLQDDVITVLIISIILGVIHIILGFQLDAYFKHKDGDHLQAYIDDHSWSMIIIGAVVFAAGLMLGLPSIVENIGIALIVINAIGIVIASMITGSNIFVGFGQGLLGLTDVAGITGDIVSYSRIMALGVASANIGMAFNLLVSVFPPVVRFTLGIIVFIALHFLNIFIAFLGAYVHSLRLHFVEMFGKFYTGGGRKLEPLGTLQKYIWIKK</sequence>
<dbReference type="PATRIC" id="fig|883081.3.peg.225"/>
<evidence type="ECO:0000256" key="3">
    <source>
        <dbReference type="ARBA" id="ARBA00022448"/>
    </source>
</evidence>
<keyword evidence="4 9" id="KW-0812">Transmembrane</keyword>
<protein>
    <submittedName>
        <fullName evidence="10">Uncharacterized protein</fullName>
    </submittedName>
</protein>
<reference evidence="10 11" key="1">
    <citation type="submission" date="2012-09" db="EMBL/GenBank/DDBJ databases">
        <title>The Genome Sequence of Alloiococcus otitis ATCC 51267.</title>
        <authorList>
            <consortium name="The Broad Institute Genome Sequencing Platform"/>
            <person name="Earl A."/>
            <person name="Ward D."/>
            <person name="Feldgarden M."/>
            <person name="Gevers D."/>
            <person name="Huys G."/>
            <person name="Walker B."/>
            <person name="Young S.K."/>
            <person name="Zeng Q."/>
            <person name="Gargeya S."/>
            <person name="Fitzgerald M."/>
            <person name="Haas B."/>
            <person name="Abouelleil A."/>
            <person name="Alvarado L."/>
            <person name="Arachchi H.M."/>
            <person name="Berlin A.M."/>
            <person name="Chapman S.B."/>
            <person name="Goldberg J."/>
            <person name="Griggs A."/>
            <person name="Gujja S."/>
            <person name="Hansen M."/>
            <person name="Howarth C."/>
            <person name="Imamovic A."/>
            <person name="Larimer J."/>
            <person name="McCowen C."/>
            <person name="Montmayeur A."/>
            <person name="Murphy C."/>
            <person name="Neiman D."/>
            <person name="Pearson M."/>
            <person name="Priest M."/>
            <person name="Roberts A."/>
            <person name="Saif S."/>
            <person name="Shea T."/>
            <person name="Sisk P."/>
            <person name="Sykes S."/>
            <person name="Wortman J."/>
            <person name="Nusbaum C."/>
            <person name="Birren B."/>
        </authorList>
    </citation>
    <scope>NUCLEOTIDE SEQUENCE [LARGE SCALE GENOMIC DNA]</scope>
    <source>
        <strain evidence="10 11">ATCC 51267</strain>
    </source>
</reference>
<dbReference type="AlphaFoldDB" id="K9ET74"/>
<dbReference type="RefSeq" id="WP_003776482.1">
    <property type="nucleotide sequence ID" value="NZ_JH992957.1"/>
</dbReference>
<dbReference type="OrthoDB" id="9803814at2"/>
<keyword evidence="7 9" id="KW-0472">Membrane</keyword>
<dbReference type="GO" id="GO:0016471">
    <property type="term" value="C:vacuolar proton-transporting V-type ATPase complex"/>
    <property type="evidence" value="ECO:0007669"/>
    <property type="project" value="TreeGrafter"/>
</dbReference>
<feature type="coiled-coil region" evidence="8">
    <location>
        <begin position="240"/>
        <end position="274"/>
    </location>
</feature>
<feature type="transmembrane region" description="Helical" evidence="9">
    <location>
        <begin position="443"/>
        <end position="465"/>
    </location>
</feature>
<dbReference type="PANTHER" id="PTHR11629">
    <property type="entry name" value="VACUOLAR PROTON ATPASES"/>
    <property type="match status" value="1"/>
</dbReference>
<dbReference type="eggNOG" id="COG1269">
    <property type="taxonomic scope" value="Bacteria"/>
</dbReference>
<keyword evidence="6" id="KW-0406">Ion transport</keyword>
<feature type="transmembrane region" description="Helical" evidence="9">
    <location>
        <begin position="410"/>
        <end position="431"/>
    </location>
</feature>
<dbReference type="PANTHER" id="PTHR11629:SF63">
    <property type="entry name" value="V-TYPE PROTON ATPASE SUBUNIT A"/>
    <property type="match status" value="1"/>
</dbReference>
<dbReference type="HOGENOM" id="CLU_025558_1_0_9"/>
<dbReference type="GO" id="GO:0046961">
    <property type="term" value="F:proton-transporting ATPase activity, rotational mechanism"/>
    <property type="evidence" value="ECO:0007669"/>
    <property type="project" value="InterPro"/>
</dbReference>
<dbReference type="GO" id="GO:0033179">
    <property type="term" value="C:proton-transporting V-type ATPase, V0 domain"/>
    <property type="evidence" value="ECO:0007669"/>
    <property type="project" value="InterPro"/>
</dbReference>
<comment type="caution">
    <text evidence="10">The sequence shown here is derived from an EMBL/GenBank/DDBJ whole genome shotgun (WGS) entry which is preliminary data.</text>
</comment>
<dbReference type="Pfam" id="PF01496">
    <property type="entry name" value="V_ATPase_I"/>
    <property type="match status" value="1"/>
</dbReference>
<dbReference type="EMBL" id="AGXA01000004">
    <property type="protein sequence ID" value="EKU94192.1"/>
    <property type="molecule type" value="Genomic_DNA"/>
</dbReference>
<evidence type="ECO:0000256" key="9">
    <source>
        <dbReference type="SAM" id="Phobius"/>
    </source>
</evidence>
<evidence type="ECO:0000256" key="5">
    <source>
        <dbReference type="ARBA" id="ARBA00022989"/>
    </source>
</evidence>
<organism evidence="10 11">
    <name type="scientific">Alloiococcus otitis ATCC 51267</name>
    <dbReference type="NCBI Taxonomy" id="883081"/>
    <lineage>
        <taxon>Bacteria</taxon>
        <taxon>Bacillati</taxon>
        <taxon>Bacillota</taxon>
        <taxon>Bacilli</taxon>
        <taxon>Lactobacillales</taxon>
        <taxon>Carnobacteriaceae</taxon>
        <taxon>Alloiococcus</taxon>
    </lineage>
</organism>
<keyword evidence="8" id="KW-0175">Coiled coil</keyword>
<feature type="transmembrane region" description="Helical" evidence="9">
    <location>
        <begin position="511"/>
        <end position="529"/>
    </location>
</feature>
<comment type="subcellular location">
    <subcellularLocation>
        <location evidence="1">Membrane</location>
        <topology evidence="1">Multi-pass membrane protein</topology>
    </subcellularLocation>
</comment>
<accession>K9ET74</accession>
<evidence type="ECO:0000313" key="10">
    <source>
        <dbReference type="EMBL" id="EKU94192.1"/>
    </source>
</evidence>
<evidence type="ECO:0000313" key="11">
    <source>
        <dbReference type="Proteomes" id="UP000009875"/>
    </source>
</evidence>
<keyword evidence="11" id="KW-1185">Reference proteome</keyword>
<keyword evidence="3" id="KW-0813">Transport</keyword>
<feature type="transmembrane region" description="Helical" evidence="9">
    <location>
        <begin position="588"/>
        <end position="612"/>
    </location>
</feature>
<evidence type="ECO:0000256" key="6">
    <source>
        <dbReference type="ARBA" id="ARBA00023065"/>
    </source>
</evidence>
<evidence type="ECO:0000256" key="1">
    <source>
        <dbReference type="ARBA" id="ARBA00004141"/>
    </source>
</evidence>
<keyword evidence="5 9" id="KW-1133">Transmembrane helix</keyword>
<gene>
    <name evidence="10" type="ORF">HMPREF9698_00224</name>
</gene>
<dbReference type="GO" id="GO:0051117">
    <property type="term" value="F:ATPase binding"/>
    <property type="evidence" value="ECO:0007669"/>
    <property type="project" value="TreeGrafter"/>
</dbReference>
<evidence type="ECO:0000256" key="8">
    <source>
        <dbReference type="SAM" id="Coils"/>
    </source>
</evidence>
<dbReference type="GO" id="GO:0007035">
    <property type="term" value="P:vacuolar acidification"/>
    <property type="evidence" value="ECO:0007669"/>
    <property type="project" value="TreeGrafter"/>
</dbReference>
<dbReference type="Proteomes" id="UP000009875">
    <property type="component" value="Unassembled WGS sequence"/>
</dbReference>
<dbReference type="InterPro" id="IPR002490">
    <property type="entry name" value="V-ATPase_116kDa_su"/>
</dbReference>
<feature type="coiled-coil region" evidence="8">
    <location>
        <begin position="105"/>
        <end position="135"/>
    </location>
</feature>
<feature type="transmembrane region" description="Helical" evidence="9">
    <location>
        <begin position="563"/>
        <end position="582"/>
    </location>
</feature>
<name>K9ET74_9LACT</name>
<evidence type="ECO:0000256" key="7">
    <source>
        <dbReference type="ARBA" id="ARBA00023136"/>
    </source>
</evidence>
<evidence type="ECO:0000256" key="4">
    <source>
        <dbReference type="ARBA" id="ARBA00022692"/>
    </source>
</evidence>